<proteinExistence type="predicted"/>
<dbReference type="Pfam" id="PF08239">
    <property type="entry name" value="SH3_3"/>
    <property type="match status" value="1"/>
</dbReference>
<dbReference type="PROSITE" id="PS51781">
    <property type="entry name" value="SH3B"/>
    <property type="match status" value="1"/>
</dbReference>
<accession>A0A1S8TXP5</accession>
<feature type="domain" description="SH3b" evidence="2">
    <location>
        <begin position="41"/>
        <end position="109"/>
    </location>
</feature>
<evidence type="ECO:0000259" key="2">
    <source>
        <dbReference type="PROSITE" id="PS51781"/>
    </source>
</evidence>
<dbReference type="OrthoDB" id="9794294at2"/>
<evidence type="ECO:0000313" key="4">
    <source>
        <dbReference type="Proteomes" id="UP000190890"/>
    </source>
</evidence>
<dbReference type="RefSeq" id="WP_077845433.1">
    <property type="nucleotide sequence ID" value="NZ_LZZM01000009.1"/>
</dbReference>
<comment type="caution">
    <text evidence="3">The sequence shown here is derived from an EMBL/GenBank/DDBJ whole genome shotgun (WGS) entry which is preliminary data.</text>
</comment>
<protein>
    <submittedName>
        <fullName evidence="3">Bacterial SH3 domain protein</fullName>
    </submittedName>
</protein>
<dbReference type="AlphaFoldDB" id="A0A1S8TXP5"/>
<name>A0A1S8TXP5_9CLOT</name>
<dbReference type="InterPro" id="IPR003646">
    <property type="entry name" value="SH3-like_bac-type"/>
</dbReference>
<dbReference type="Proteomes" id="UP000190890">
    <property type="component" value="Unassembled WGS sequence"/>
</dbReference>
<organism evidence="3 4">
    <name type="scientific">Clostridium puniceum</name>
    <dbReference type="NCBI Taxonomy" id="29367"/>
    <lineage>
        <taxon>Bacteria</taxon>
        <taxon>Bacillati</taxon>
        <taxon>Bacillota</taxon>
        <taxon>Clostridia</taxon>
        <taxon>Eubacteriales</taxon>
        <taxon>Clostridiaceae</taxon>
        <taxon>Clostridium</taxon>
    </lineage>
</organism>
<gene>
    <name evidence="3" type="ORF">CLPUN_01030</name>
</gene>
<evidence type="ECO:0000313" key="3">
    <source>
        <dbReference type="EMBL" id="OOM82526.1"/>
    </source>
</evidence>
<keyword evidence="1" id="KW-0732">Signal</keyword>
<reference evidence="3 4" key="1">
    <citation type="submission" date="2016-05" db="EMBL/GenBank/DDBJ databases">
        <title>Microbial solvent formation.</title>
        <authorList>
            <person name="Poehlein A."/>
            <person name="Montoya Solano J.D."/>
            <person name="Flitsch S."/>
            <person name="Krabben P."/>
            <person name="Duerre P."/>
            <person name="Daniel R."/>
        </authorList>
    </citation>
    <scope>NUCLEOTIDE SEQUENCE [LARGE SCALE GENOMIC DNA]</scope>
    <source>
        <strain evidence="3 4">DSM 2619</strain>
    </source>
</reference>
<dbReference type="Gene3D" id="2.30.30.40">
    <property type="entry name" value="SH3 Domains"/>
    <property type="match status" value="1"/>
</dbReference>
<feature type="chain" id="PRO_5012910403" evidence="1">
    <location>
        <begin position="27"/>
        <end position="109"/>
    </location>
</feature>
<dbReference type="EMBL" id="LZZM01000009">
    <property type="protein sequence ID" value="OOM82526.1"/>
    <property type="molecule type" value="Genomic_DNA"/>
</dbReference>
<feature type="signal peptide" evidence="1">
    <location>
        <begin position="1"/>
        <end position="26"/>
    </location>
</feature>
<keyword evidence="4" id="KW-1185">Reference proteome</keyword>
<evidence type="ECO:0000256" key="1">
    <source>
        <dbReference type="SAM" id="SignalP"/>
    </source>
</evidence>
<sequence>MCKKILSLALCSAMLLASIPTISANAAEISQPDYSIVSQASKSAIYGKVNCSSLTVRKLASVSSTDIAYLDKGTKVKIIGTDGAWYHISFTYKGESKIGFVDSNYIDIN</sequence>